<dbReference type="PANTHER" id="PTHR42878:SF7">
    <property type="entry name" value="SENSOR HISTIDINE KINASE GLRK"/>
    <property type="match status" value="1"/>
</dbReference>
<comment type="caution">
    <text evidence="11">The sequence shown here is derived from an EMBL/GenBank/DDBJ whole genome shotgun (WGS) entry which is preliminary data.</text>
</comment>
<dbReference type="CDD" id="cd00082">
    <property type="entry name" value="HisKA"/>
    <property type="match status" value="1"/>
</dbReference>
<evidence type="ECO:0000256" key="2">
    <source>
        <dbReference type="ARBA" id="ARBA00012438"/>
    </source>
</evidence>
<sequence length="571" mass="62814">MRRARGWWVRRWRVWVASLAVVATLTAVGAAALQQWIAWRTEDALVQRALVRSAAYSARIFDDGIQRQLGDLPLHALSPVLGAPAWGTSAEPLPLAALERHLRTTPMWQTLQRDSVLAIGVVDYRAGQGRRISVRRVGRVADSVDAAAAIAQVMTGSEQWRGLNTTGMSFRGPGARLYNVLWAWQKDARDRPVALVLLVTDAHLRLRTATSVVFRYVPLLPPLDEADTSPERARASWSEPNGRDDTRTFNHRYIAVRLREYAGQRRVFFASPNWNDAWVASSPLRGEHPSLFGALMVEAVVNPELRAYFPESRASRSAQTMLGGILALAAILALASVASLRRRQELAQARELFVSSISHELRTPLTQIRLFTESLLNDRARSPEQAGRWLRVIDREARRLGDLVDNALLHARGLRHDVHLARVPVALEDPLAAMVEATRPFATSRDARVAVDVPPGVRVLGDERALRHVLQNLVDNALKYGPAGQTVRVTAAFDAPGTVDVAVDDEGPGVAIADRRRIWEPFVRLAHDDGATGTGLGLSVVHTLVCAGRGRVRVEDAPGGGARFVVRLPLA</sequence>
<dbReference type="SMART" id="SM00388">
    <property type="entry name" value="HisKA"/>
    <property type="match status" value="1"/>
</dbReference>
<keyword evidence="5" id="KW-0547">Nucleotide-binding</keyword>
<evidence type="ECO:0000256" key="5">
    <source>
        <dbReference type="ARBA" id="ARBA00022741"/>
    </source>
</evidence>
<gene>
    <name evidence="11" type="ORF">rosag_44710</name>
</gene>
<proteinExistence type="predicted"/>
<dbReference type="EMBL" id="BRXS01000007">
    <property type="protein sequence ID" value="GLC27958.1"/>
    <property type="molecule type" value="Genomic_DNA"/>
</dbReference>
<dbReference type="GO" id="GO:0000155">
    <property type="term" value="F:phosphorelay sensor kinase activity"/>
    <property type="evidence" value="ECO:0007669"/>
    <property type="project" value="InterPro"/>
</dbReference>
<dbReference type="CDD" id="cd00075">
    <property type="entry name" value="HATPase"/>
    <property type="match status" value="1"/>
</dbReference>
<evidence type="ECO:0000256" key="6">
    <source>
        <dbReference type="ARBA" id="ARBA00022777"/>
    </source>
</evidence>
<keyword evidence="9" id="KW-0472">Membrane</keyword>
<evidence type="ECO:0000256" key="8">
    <source>
        <dbReference type="ARBA" id="ARBA00023012"/>
    </source>
</evidence>
<feature type="domain" description="Histidine kinase" evidence="10">
    <location>
        <begin position="356"/>
        <end position="571"/>
    </location>
</feature>
<accession>A0AA37VCQ3</accession>
<dbReference type="SUPFAM" id="SSF55874">
    <property type="entry name" value="ATPase domain of HSP90 chaperone/DNA topoisomerase II/histidine kinase"/>
    <property type="match status" value="1"/>
</dbReference>
<dbReference type="GO" id="GO:0030295">
    <property type="term" value="F:protein kinase activator activity"/>
    <property type="evidence" value="ECO:0007669"/>
    <property type="project" value="TreeGrafter"/>
</dbReference>
<dbReference type="PROSITE" id="PS50109">
    <property type="entry name" value="HIS_KIN"/>
    <property type="match status" value="1"/>
</dbReference>
<dbReference type="PRINTS" id="PR00344">
    <property type="entry name" value="BCTRLSENSOR"/>
</dbReference>
<dbReference type="Gene3D" id="3.30.565.10">
    <property type="entry name" value="Histidine kinase-like ATPase, C-terminal domain"/>
    <property type="match status" value="1"/>
</dbReference>
<name>A0AA37VCQ3_9BACT</name>
<keyword evidence="4" id="KW-0808">Transferase</keyword>
<dbReference type="GO" id="GO:0005524">
    <property type="term" value="F:ATP binding"/>
    <property type="evidence" value="ECO:0007669"/>
    <property type="project" value="UniProtKB-KW"/>
</dbReference>
<dbReference type="GO" id="GO:0000156">
    <property type="term" value="F:phosphorelay response regulator activity"/>
    <property type="evidence" value="ECO:0007669"/>
    <property type="project" value="TreeGrafter"/>
</dbReference>
<evidence type="ECO:0000256" key="7">
    <source>
        <dbReference type="ARBA" id="ARBA00022840"/>
    </source>
</evidence>
<dbReference type="Gene3D" id="1.10.287.130">
    <property type="match status" value="1"/>
</dbReference>
<keyword evidence="3" id="KW-0597">Phosphoprotein</keyword>
<dbReference type="InterPro" id="IPR003661">
    <property type="entry name" value="HisK_dim/P_dom"/>
</dbReference>
<dbReference type="Proteomes" id="UP001161325">
    <property type="component" value="Unassembled WGS sequence"/>
</dbReference>
<evidence type="ECO:0000256" key="9">
    <source>
        <dbReference type="SAM" id="Phobius"/>
    </source>
</evidence>
<keyword evidence="8" id="KW-0902">Two-component regulatory system</keyword>
<organism evidence="11 12">
    <name type="scientific">Roseisolibacter agri</name>
    <dbReference type="NCBI Taxonomy" id="2014610"/>
    <lineage>
        <taxon>Bacteria</taxon>
        <taxon>Pseudomonadati</taxon>
        <taxon>Gemmatimonadota</taxon>
        <taxon>Gemmatimonadia</taxon>
        <taxon>Gemmatimonadales</taxon>
        <taxon>Gemmatimonadaceae</taxon>
        <taxon>Roseisolibacter</taxon>
    </lineage>
</organism>
<keyword evidence="7" id="KW-0067">ATP-binding</keyword>
<dbReference type="RefSeq" id="WP_284352385.1">
    <property type="nucleotide sequence ID" value="NZ_BRXS01000007.1"/>
</dbReference>
<dbReference type="PANTHER" id="PTHR42878">
    <property type="entry name" value="TWO-COMPONENT HISTIDINE KINASE"/>
    <property type="match status" value="1"/>
</dbReference>
<dbReference type="SUPFAM" id="SSF47384">
    <property type="entry name" value="Homodimeric domain of signal transducing histidine kinase"/>
    <property type="match status" value="1"/>
</dbReference>
<dbReference type="SMART" id="SM00387">
    <property type="entry name" value="HATPase_c"/>
    <property type="match status" value="1"/>
</dbReference>
<evidence type="ECO:0000256" key="1">
    <source>
        <dbReference type="ARBA" id="ARBA00000085"/>
    </source>
</evidence>
<dbReference type="Pfam" id="PF00512">
    <property type="entry name" value="HisKA"/>
    <property type="match status" value="1"/>
</dbReference>
<evidence type="ECO:0000256" key="4">
    <source>
        <dbReference type="ARBA" id="ARBA00022679"/>
    </source>
</evidence>
<dbReference type="InterPro" id="IPR036097">
    <property type="entry name" value="HisK_dim/P_sf"/>
</dbReference>
<evidence type="ECO:0000313" key="12">
    <source>
        <dbReference type="Proteomes" id="UP001161325"/>
    </source>
</evidence>
<dbReference type="Pfam" id="PF02518">
    <property type="entry name" value="HATPase_c"/>
    <property type="match status" value="1"/>
</dbReference>
<protein>
    <recommendedName>
        <fullName evidence="2">histidine kinase</fullName>
        <ecNumber evidence="2">2.7.13.3</ecNumber>
    </recommendedName>
</protein>
<comment type="catalytic activity">
    <reaction evidence="1">
        <text>ATP + protein L-histidine = ADP + protein N-phospho-L-histidine.</text>
        <dbReference type="EC" id="2.7.13.3"/>
    </reaction>
</comment>
<dbReference type="AlphaFoldDB" id="A0AA37VCQ3"/>
<keyword evidence="12" id="KW-1185">Reference proteome</keyword>
<dbReference type="EC" id="2.7.13.3" evidence="2"/>
<keyword evidence="9" id="KW-1133">Transmembrane helix</keyword>
<dbReference type="InterPro" id="IPR036890">
    <property type="entry name" value="HATPase_C_sf"/>
</dbReference>
<dbReference type="GO" id="GO:0007234">
    <property type="term" value="P:osmosensory signaling via phosphorelay pathway"/>
    <property type="evidence" value="ECO:0007669"/>
    <property type="project" value="TreeGrafter"/>
</dbReference>
<dbReference type="InterPro" id="IPR003594">
    <property type="entry name" value="HATPase_dom"/>
</dbReference>
<dbReference type="InterPro" id="IPR050351">
    <property type="entry name" value="BphY/WalK/GraS-like"/>
</dbReference>
<feature type="transmembrane region" description="Helical" evidence="9">
    <location>
        <begin position="321"/>
        <end position="340"/>
    </location>
</feature>
<evidence type="ECO:0000313" key="11">
    <source>
        <dbReference type="EMBL" id="GLC27958.1"/>
    </source>
</evidence>
<keyword evidence="6" id="KW-0418">Kinase</keyword>
<reference evidence="11" key="1">
    <citation type="submission" date="2022-08" db="EMBL/GenBank/DDBJ databases">
        <title>Draft genome sequencing of Roseisolibacter agri AW1220.</title>
        <authorList>
            <person name="Tobiishi Y."/>
            <person name="Tonouchi A."/>
        </authorList>
    </citation>
    <scope>NUCLEOTIDE SEQUENCE</scope>
    <source>
        <strain evidence="11">AW1220</strain>
    </source>
</reference>
<dbReference type="InterPro" id="IPR004358">
    <property type="entry name" value="Sig_transdc_His_kin-like_C"/>
</dbReference>
<dbReference type="InterPro" id="IPR005467">
    <property type="entry name" value="His_kinase_dom"/>
</dbReference>
<evidence type="ECO:0000256" key="3">
    <source>
        <dbReference type="ARBA" id="ARBA00022553"/>
    </source>
</evidence>
<evidence type="ECO:0000259" key="10">
    <source>
        <dbReference type="PROSITE" id="PS50109"/>
    </source>
</evidence>
<keyword evidence="9" id="KW-0812">Transmembrane</keyword>